<feature type="domain" description="Glycosyl hydrolase family 92 N-terminal" evidence="3">
    <location>
        <begin position="29"/>
        <end position="304"/>
    </location>
</feature>
<proteinExistence type="predicted"/>
<dbReference type="InterPro" id="IPR005887">
    <property type="entry name" value="GH92_a_mannosidase_put"/>
</dbReference>
<dbReference type="InterPro" id="IPR012939">
    <property type="entry name" value="Glyco_hydro_92"/>
</dbReference>
<gene>
    <name evidence="4" type="ORF">BGW36DRAFT_422803</name>
</gene>
<dbReference type="InterPro" id="IPR050883">
    <property type="entry name" value="PNGase"/>
</dbReference>
<protein>
    <submittedName>
        <fullName evidence="4">Glycosyl hydrolase</fullName>
    </submittedName>
</protein>
<dbReference type="InterPro" id="IPR008928">
    <property type="entry name" value="6-hairpin_glycosidase_sf"/>
</dbReference>
<dbReference type="InterPro" id="IPR041371">
    <property type="entry name" value="GH92_N"/>
</dbReference>
<comment type="caution">
    <text evidence="4">The sequence shown here is derived from an EMBL/GenBank/DDBJ whole genome shotgun (WGS) entry which is preliminary data.</text>
</comment>
<dbReference type="GO" id="GO:0005634">
    <property type="term" value="C:nucleus"/>
    <property type="evidence" value="ECO:0007669"/>
    <property type="project" value="TreeGrafter"/>
</dbReference>
<evidence type="ECO:0000313" key="5">
    <source>
        <dbReference type="Proteomes" id="UP001201262"/>
    </source>
</evidence>
<dbReference type="GO" id="GO:0030246">
    <property type="term" value="F:carbohydrate binding"/>
    <property type="evidence" value="ECO:0007669"/>
    <property type="project" value="InterPro"/>
</dbReference>
<name>A0AAD4Q4H1_9EURO</name>
<dbReference type="PANTHER" id="PTHR12143:SF27">
    <property type="entry name" value="ALPHA-1,2-MANNOSIDASE FAMILY PROTEIN (AFU_ORTHOLOGUE AFUA_5G10520)"/>
    <property type="match status" value="1"/>
</dbReference>
<keyword evidence="4" id="KW-0378">Hydrolase</keyword>
<dbReference type="FunFam" id="1.20.1050.60:FF:000002">
    <property type="entry name" value="Glycosyl hydrolase family 92"/>
    <property type="match status" value="1"/>
</dbReference>
<dbReference type="FunFam" id="3.30.2080.10:FF:000001">
    <property type="entry name" value="Alpha-1,2-mannosidase subfamily"/>
    <property type="match status" value="1"/>
</dbReference>
<dbReference type="GO" id="GO:0005975">
    <property type="term" value="P:carbohydrate metabolic process"/>
    <property type="evidence" value="ECO:0007669"/>
    <property type="project" value="InterPro"/>
</dbReference>
<feature type="signal peptide" evidence="1">
    <location>
        <begin position="1"/>
        <end position="20"/>
    </location>
</feature>
<dbReference type="Gene3D" id="2.70.98.10">
    <property type="match status" value="1"/>
</dbReference>
<dbReference type="Gene3D" id="1.20.1610.10">
    <property type="entry name" value="alpha-1,2-mannosidases domains"/>
    <property type="match status" value="1"/>
</dbReference>
<dbReference type="AlphaFoldDB" id="A0AAD4Q4H1"/>
<dbReference type="PANTHER" id="PTHR12143">
    <property type="entry name" value="PEPTIDE N-GLYCANASE PNGASE -RELATED"/>
    <property type="match status" value="1"/>
</dbReference>
<keyword evidence="1" id="KW-0732">Signal</keyword>
<dbReference type="GeneID" id="70250043"/>
<sequence>MRFLSILTALTSLLSLRAEAADSVDYSQYVNALMGSEGPTPGQGFGGGDIFVGGARPFGVVKFGLDSTAANWSIAVLNGGWTPDGNVTAFTMMHESGTGGEPKYGIIPQMPLTSVDAPVNILDNQTYSQPRIGNDTAGVGYFKTSLQSGVVAELSASRHAGIITYSFPKGQKHVLVDVSHVISPWISGDTNPQFYVGGEIEINDDGKSYQGYGTYIGGWNNGAAYTVYFYGEFSQNTKSAQTFTGINTDPMPRYQTLANGGIPDPIYGNKTTKATSGPMNLRVGALFSWDDGAAAQVTSRIGISFMSVQKAKGYIASEIPSWSLNDSVAESVKEWNQDVFSKIQVPVDKSANVTNLRLLYSSLYFMHLMPSDRTGENPLWESSEPFWDDFYTMWDIFRCTVSFYHVLQPAYYESMIRGLVDIYKHQGFMPDGRSGNWNGLVQGGSDADNVLADAYVKGLRGAINWTEAYAAMVKDAEVMPYNTYDPTDYTASTKEGRGALNDWLELGYVSVDRNTRCISRTVEYSLNDFSLSQVAAGIQPDDKQKYLNRSAGWQLIWDHDLTSLNFTGFLAPKYSNGSFNHSDYDPLYCGECEWSSITYEAVPWEYSFVIPHDMETLIEFMGGNSTFESRLDIMFEPGVAKQNLGANGAGITTLMNIGNEPDFMTPYLYHYINKQAKSVQQTRNLSNTYYKDAAYGIPGNSDAGAMNSWLLWQLCGLYPVVTQPVYLIGSPWFPEINMTVNGNKTLHITATGLDEGYYVQSVKVNGKQWDKNWLSHEDIFVNGGSIEFELGHDMRNWETGYVPPSPGHYKL</sequence>
<feature type="domain" description="Glycosyl hydrolase family 92" evidence="2">
    <location>
        <begin position="311"/>
        <end position="791"/>
    </location>
</feature>
<evidence type="ECO:0000259" key="2">
    <source>
        <dbReference type="Pfam" id="PF07971"/>
    </source>
</evidence>
<dbReference type="GO" id="GO:0006516">
    <property type="term" value="P:glycoprotein catabolic process"/>
    <property type="evidence" value="ECO:0007669"/>
    <property type="project" value="TreeGrafter"/>
</dbReference>
<dbReference type="RefSeq" id="XP_046076254.1">
    <property type="nucleotide sequence ID" value="XM_046219756.1"/>
</dbReference>
<dbReference type="Pfam" id="PF07971">
    <property type="entry name" value="Glyco_hydro_92"/>
    <property type="match status" value="1"/>
</dbReference>
<dbReference type="EMBL" id="JAJTJA010000002">
    <property type="protein sequence ID" value="KAH8703236.1"/>
    <property type="molecule type" value="Genomic_DNA"/>
</dbReference>
<feature type="chain" id="PRO_5041903061" evidence="1">
    <location>
        <begin position="21"/>
        <end position="811"/>
    </location>
</feature>
<dbReference type="NCBIfam" id="TIGR01180">
    <property type="entry name" value="aman2_put"/>
    <property type="match status" value="1"/>
</dbReference>
<dbReference type="SUPFAM" id="SSF48208">
    <property type="entry name" value="Six-hairpin glycosidases"/>
    <property type="match status" value="1"/>
</dbReference>
<dbReference type="FunFam" id="2.70.98.10:FF:000028">
    <property type="entry name" value="Alpha-1,2-mannosidase family protein (AFU_orthologue AFUA_5G10520)"/>
    <property type="match status" value="1"/>
</dbReference>
<keyword evidence="5" id="KW-1185">Reference proteome</keyword>
<dbReference type="Gene3D" id="3.30.2080.10">
    <property type="entry name" value="GH92 mannosidase domain"/>
    <property type="match status" value="1"/>
</dbReference>
<accession>A0AAD4Q4H1</accession>
<organism evidence="4 5">
    <name type="scientific">Talaromyces proteolyticus</name>
    <dbReference type="NCBI Taxonomy" id="1131652"/>
    <lineage>
        <taxon>Eukaryota</taxon>
        <taxon>Fungi</taxon>
        <taxon>Dikarya</taxon>
        <taxon>Ascomycota</taxon>
        <taxon>Pezizomycotina</taxon>
        <taxon>Eurotiomycetes</taxon>
        <taxon>Eurotiomycetidae</taxon>
        <taxon>Eurotiales</taxon>
        <taxon>Trichocomaceae</taxon>
        <taxon>Talaromyces</taxon>
        <taxon>Talaromyces sect. Bacilispori</taxon>
    </lineage>
</organism>
<evidence type="ECO:0000313" key="4">
    <source>
        <dbReference type="EMBL" id="KAH8703236.1"/>
    </source>
</evidence>
<dbReference type="InterPro" id="IPR014718">
    <property type="entry name" value="GH-type_carb-bd"/>
</dbReference>
<dbReference type="GO" id="GO:0000224">
    <property type="term" value="F:peptide-N4-(N-acetyl-beta-glucosaminyl)asparagine amidase activity"/>
    <property type="evidence" value="ECO:0007669"/>
    <property type="project" value="TreeGrafter"/>
</dbReference>
<evidence type="ECO:0000259" key="3">
    <source>
        <dbReference type="Pfam" id="PF17678"/>
    </source>
</evidence>
<dbReference type="Proteomes" id="UP001201262">
    <property type="component" value="Unassembled WGS sequence"/>
</dbReference>
<dbReference type="Pfam" id="PF17678">
    <property type="entry name" value="Glyco_hydro_92N"/>
    <property type="match status" value="1"/>
</dbReference>
<dbReference type="Gene3D" id="1.20.1050.60">
    <property type="entry name" value="alpha-1,2-mannosidase"/>
    <property type="match status" value="1"/>
</dbReference>
<reference evidence="4" key="1">
    <citation type="submission" date="2021-12" db="EMBL/GenBank/DDBJ databases">
        <title>Convergent genome expansion in fungi linked to evolution of root-endophyte symbiosis.</title>
        <authorList>
            <consortium name="DOE Joint Genome Institute"/>
            <person name="Ke Y.-H."/>
            <person name="Bonito G."/>
            <person name="Liao H.-L."/>
            <person name="Looney B."/>
            <person name="Rojas-Flechas A."/>
            <person name="Nash J."/>
            <person name="Hameed K."/>
            <person name="Schadt C."/>
            <person name="Martin F."/>
            <person name="Crous P.W."/>
            <person name="Miettinen O."/>
            <person name="Magnuson J.K."/>
            <person name="Labbe J."/>
            <person name="Jacobson D."/>
            <person name="Doktycz M.J."/>
            <person name="Veneault-Fourrey C."/>
            <person name="Kuo A."/>
            <person name="Mondo S."/>
            <person name="Calhoun S."/>
            <person name="Riley R."/>
            <person name="Ohm R."/>
            <person name="LaButti K."/>
            <person name="Andreopoulos B."/>
            <person name="Pangilinan J."/>
            <person name="Nolan M."/>
            <person name="Tritt A."/>
            <person name="Clum A."/>
            <person name="Lipzen A."/>
            <person name="Daum C."/>
            <person name="Barry K."/>
            <person name="Grigoriev I.V."/>
            <person name="Vilgalys R."/>
        </authorList>
    </citation>
    <scope>NUCLEOTIDE SEQUENCE</scope>
    <source>
        <strain evidence="4">PMI_201</strain>
    </source>
</reference>
<dbReference type="GO" id="GO:0005829">
    <property type="term" value="C:cytosol"/>
    <property type="evidence" value="ECO:0007669"/>
    <property type="project" value="TreeGrafter"/>
</dbReference>
<evidence type="ECO:0000256" key="1">
    <source>
        <dbReference type="SAM" id="SignalP"/>
    </source>
</evidence>